<evidence type="ECO:0000313" key="7">
    <source>
        <dbReference type="EMBL" id="KPL90084.1"/>
    </source>
</evidence>
<feature type="transmembrane region" description="Helical" evidence="6">
    <location>
        <begin position="7"/>
        <end position="28"/>
    </location>
</feature>
<dbReference type="Proteomes" id="UP000050501">
    <property type="component" value="Unassembled WGS sequence"/>
</dbReference>
<evidence type="ECO:0000256" key="6">
    <source>
        <dbReference type="SAM" id="Phobius"/>
    </source>
</evidence>
<feature type="transmembrane region" description="Helical" evidence="6">
    <location>
        <begin position="223"/>
        <end position="244"/>
    </location>
</feature>
<dbReference type="Pfam" id="PF02361">
    <property type="entry name" value="CbiQ"/>
    <property type="match status" value="1"/>
</dbReference>
<keyword evidence="2" id="KW-1003">Cell membrane</keyword>
<dbReference type="STRING" id="229921.ADN01_02725"/>
<keyword evidence="8" id="KW-1185">Reference proteome</keyword>
<keyword evidence="4 6" id="KW-1133">Transmembrane helix</keyword>
<reference evidence="7 8" key="1">
    <citation type="submission" date="2015-07" db="EMBL/GenBank/DDBJ databases">
        <title>Genome sequence of Levilinea saccharolytica DSM 16555.</title>
        <authorList>
            <person name="Hemp J."/>
            <person name="Ward L.M."/>
            <person name="Pace L.A."/>
            <person name="Fischer W.W."/>
        </authorList>
    </citation>
    <scope>NUCLEOTIDE SEQUENCE [LARGE SCALE GENOMIC DNA]</scope>
    <source>
        <strain evidence="7 8">KIBI-1</strain>
    </source>
</reference>
<dbReference type="AlphaFoldDB" id="A0A0P6XYZ3"/>
<organism evidence="7 8">
    <name type="scientific">Levilinea saccharolytica</name>
    <dbReference type="NCBI Taxonomy" id="229921"/>
    <lineage>
        <taxon>Bacteria</taxon>
        <taxon>Bacillati</taxon>
        <taxon>Chloroflexota</taxon>
        <taxon>Anaerolineae</taxon>
        <taxon>Anaerolineales</taxon>
        <taxon>Anaerolineaceae</taxon>
        <taxon>Levilinea</taxon>
    </lineage>
</organism>
<dbReference type="EMBL" id="LGCM01000013">
    <property type="protein sequence ID" value="KPL90084.1"/>
    <property type="molecule type" value="Genomic_DNA"/>
</dbReference>
<dbReference type="InterPro" id="IPR003339">
    <property type="entry name" value="ABC/ECF_trnsptr_transmembrane"/>
</dbReference>
<feature type="transmembrane region" description="Helical" evidence="6">
    <location>
        <begin position="34"/>
        <end position="53"/>
    </location>
</feature>
<dbReference type="PANTHER" id="PTHR34857">
    <property type="entry name" value="SLL0384 PROTEIN"/>
    <property type="match status" value="1"/>
</dbReference>
<evidence type="ECO:0000313" key="8">
    <source>
        <dbReference type="Proteomes" id="UP000050501"/>
    </source>
</evidence>
<evidence type="ECO:0008006" key="9">
    <source>
        <dbReference type="Google" id="ProtNLM"/>
    </source>
</evidence>
<name>A0A0P6XYZ3_9CHLR</name>
<keyword evidence="5 6" id="KW-0472">Membrane</keyword>
<evidence type="ECO:0000256" key="3">
    <source>
        <dbReference type="ARBA" id="ARBA00022692"/>
    </source>
</evidence>
<dbReference type="GO" id="GO:0005886">
    <property type="term" value="C:plasma membrane"/>
    <property type="evidence" value="ECO:0007669"/>
    <property type="project" value="UniProtKB-ARBA"/>
</dbReference>
<comment type="caution">
    <text evidence="7">The sequence shown here is derived from an EMBL/GenBank/DDBJ whole genome shotgun (WGS) entry which is preliminary data.</text>
</comment>
<protein>
    <recommendedName>
        <fullName evidence="9">Energy-coupling factor transporter transmembrane protein EcfT</fullName>
    </recommendedName>
</protein>
<accession>A0A0P6XYZ3</accession>
<feature type="transmembrane region" description="Helical" evidence="6">
    <location>
        <begin position="136"/>
        <end position="156"/>
    </location>
</feature>
<feature type="transmembrane region" description="Helical" evidence="6">
    <location>
        <begin position="60"/>
        <end position="80"/>
    </location>
</feature>
<evidence type="ECO:0000256" key="4">
    <source>
        <dbReference type="ARBA" id="ARBA00022989"/>
    </source>
</evidence>
<proteinExistence type="predicted"/>
<dbReference type="PANTHER" id="PTHR34857:SF2">
    <property type="entry name" value="SLL0384 PROTEIN"/>
    <property type="match status" value="1"/>
</dbReference>
<dbReference type="CDD" id="cd16914">
    <property type="entry name" value="EcfT"/>
    <property type="match status" value="1"/>
</dbReference>
<dbReference type="InterPro" id="IPR051611">
    <property type="entry name" value="ECF_transporter_component"/>
</dbReference>
<evidence type="ECO:0000256" key="2">
    <source>
        <dbReference type="ARBA" id="ARBA00022475"/>
    </source>
</evidence>
<comment type="subcellular location">
    <subcellularLocation>
        <location evidence="1">Membrane</location>
        <topology evidence="1">Multi-pass membrane protein</topology>
    </subcellularLocation>
</comment>
<feature type="transmembrane region" description="Helical" evidence="6">
    <location>
        <begin position="100"/>
        <end position="124"/>
    </location>
</feature>
<gene>
    <name evidence="7" type="ORF">ADN01_02725</name>
</gene>
<sequence length="287" mass="31427">MVPGNSVIHRISPLPKLLLAGCVLVLSFSTRNPAILGALIVLGMVMVSVANIWKPFLRVMAILFPILLTLITLQSIAPAFPRPWTPIVSMGPFTIYQEGIYSGVTMVERATSMTIFALAAIMTTHPSDLFASLQKIGMPYVLNFILTMTLQLIPILQKEFTTVLSAQKSRGLKGTGFAAVLPSMVPVFVGAIERVQQLSISLESRAFGSSGAKTSYRSVKVSWVDYLLMLLTTFGTCGLLYWIITDPSLDWSRTLIFAPWLAITLFTLATIGFLIFVIIAIRVVLRA</sequence>
<keyword evidence="3 6" id="KW-0812">Transmembrane</keyword>
<evidence type="ECO:0000256" key="1">
    <source>
        <dbReference type="ARBA" id="ARBA00004141"/>
    </source>
</evidence>
<feature type="transmembrane region" description="Helical" evidence="6">
    <location>
        <begin position="256"/>
        <end position="285"/>
    </location>
</feature>
<feature type="transmembrane region" description="Helical" evidence="6">
    <location>
        <begin position="176"/>
        <end position="195"/>
    </location>
</feature>
<evidence type="ECO:0000256" key="5">
    <source>
        <dbReference type="ARBA" id="ARBA00023136"/>
    </source>
</evidence>